<comment type="similarity">
    <text evidence="1">Belongs to the short-chain dehydrogenases/reductases (SDR) family.</text>
</comment>
<dbReference type="PANTHER" id="PTHR43899">
    <property type="entry name" value="RH59310P"/>
    <property type="match status" value="1"/>
</dbReference>
<dbReference type="SUPFAM" id="SSF51735">
    <property type="entry name" value="NAD(P)-binding Rossmann-fold domains"/>
    <property type="match status" value="1"/>
</dbReference>
<evidence type="ECO:0000313" key="3">
    <source>
        <dbReference type="EMBL" id="MDT0618955.1"/>
    </source>
</evidence>
<dbReference type="PANTHER" id="PTHR43899:SF13">
    <property type="entry name" value="RH59310P"/>
    <property type="match status" value="1"/>
</dbReference>
<protein>
    <submittedName>
        <fullName evidence="3">SDR family oxidoreductase</fullName>
        <ecNumber evidence="3">1.-.-.-</ecNumber>
    </submittedName>
</protein>
<dbReference type="Gene3D" id="3.40.50.720">
    <property type="entry name" value="NAD(P)-binding Rossmann-like Domain"/>
    <property type="match status" value="1"/>
</dbReference>
<organism evidence="3 4">
    <name type="scientific">Spectribacter acetivorans</name>
    <dbReference type="NCBI Taxonomy" id="3075603"/>
    <lineage>
        <taxon>Bacteria</taxon>
        <taxon>Pseudomonadati</taxon>
        <taxon>Pseudomonadota</taxon>
        <taxon>Gammaproteobacteria</taxon>
        <taxon>Salinisphaerales</taxon>
        <taxon>Salinisphaeraceae</taxon>
        <taxon>Spectribacter</taxon>
    </lineage>
</organism>
<gene>
    <name evidence="3" type="ORF">RM531_10755</name>
</gene>
<reference evidence="3 4" key="1">
    <citation type="submission" date="2023-09" db="EMBL/GenBank/DDBJ databases">
        <authorList>
            <person name="Rey-Velasco X."/>
        </authorList>
    </citation>
    <scope>NUCLEOTIDE SEQUENCE [LARGE SCALE GENOMIC DNA]</scope>
    <source>
        <strain evidence="3 4">P385</strain>
    </source>
</reference>
<dbReference type="InterPro" id="IPR036291">
    <property type="entry name" value="NAD(P)-bd_dom_sf"/>
</dbReference>
<dbReference type="InterPro" id="IPR002347">
    <property type="entry name" value="SDR_fam"/>
</dbReference>
<accession>A0ABU3B904</accession>
<evidence type="ECO:0000256" key="1">
    <source>
        <dbReference type="ARBA" id="ARBA00006484"/>
    </source>
</evidence>
<dbReference type="Pfam" id="PF00106">
    <property type="entry name" value="adh_short"/>
    <property type="match status" value="1"/>
</dbReference>
<dbReference type="EC" id="1.-.-.-" evidence="3"/>
<dbReference type="GO" id="GO:0016491">
    <property type="term" value="F:oxidoreductase activity"/>
    <property type="evidence" value="ECO:0007669"/>
    <property type="project" value="UniProtKB-KW"/>
</dbReference>
<comment type="caution">
    <text evidence="3">The sequence shown here is derived from an EMBL/GenBank/DDBJ whole genome shotgun (WGS) entry which is preliminary data.</text>
</comment>
<dbReference type="InterPro" id="IPR051019">
    <property type="entry name" value="VLCFA-Steroid_DH"/>
</dbReference>
<dbReference type="PIRSF" id="PIRSF000126">
    <property type="entry name" value="11-beta-HSD1"/>
    <property type="match status" value="1"/>
</dbReference>
<evidence type="ECO:0000256" key="2">
    <source>
        <dbReference type="ARBA" id="ARBA00023002"/>
    </source>
</evidence>
<dbReference type="RefSeq" id="WP_311659227.1">
    <property type="nucleotide sequence ID" value="NZ_JAVRHY010000009.1"/>
</dbReference>
<proteinExistence type="inferred from homology"/>
<dbReference type="EMBL" id="JAVRHY010000009">
    <property type="protein sequence ID" value="MDT0618955.1"/>
    <property type="molecule type" value="Genomic_DNA"/>
</dbReference>
<dbReference type="PRINTS" id="PR00081">
    <property type="entry name" value="GDHRDH"/>
</dbReference>
<sequence length="269" mass="28926">MPKQRFLDRYGPWALVTGASAGLGAEFARQLAACGLNLVLVARRADRLNELGERLEREYGVDTLSVPLDLSRPDFMPDLEQAIGDREIGLLVNNAGFGNTGAFLKGKLEDDLRMLDVNCRAPLILTHALGNAMTERGRGGIIMLASVAGLIPNPYFAHYAATKAWDLFLGEGLHVELKDKGVDVLSLCPGPTRTEFFDVAEVDEGKWPAAARKTIMDADDVVAAALKGLGRRSVVIPGWSNRLLVGSTRITPRSVTSALAGRVMKMAGG</sequence>
<dbReference type="Proteomes" id="UP001259982">
    <property type="component" value="Unassembled WGS sequence"/>
</dbReference>
<name>A0ABU3B904_9GAMM</name>
<evidence type="ECO:0000313" key="4">
    <source>
        <dbReference type="Proteomes" id="UP001259982"/>
    </source>
</evidence>
<keyword evidence="2 3" id="KW-0560">Oxidoreductase</keyword>
<keyword evidence="4" id="KW-1185">Reference proteome</keyword>